<evidence type="ECO:0000313" key="8">
    <source>
        <dbReference type="Proteomes" id="UP000184383"/>
    </source>
</evidence>
<feature type="domain" description="RING-type" evidence="6">
    <location>
        <begin position="89"/>
        <end position="140"/>
    </location>
</feature>
<feature type="compositionally biased region" description="Polar residues" evidence="5">
    <location>
        <begin position="37"/>
        <end position="51"/>
    </location>
</feature>
<dbReference type="EMBL" id="KV878221">
    <property type="protein sequence ID" value="OJJ29575.1"/>
    <property type="molecule type" value="Genomic_DNA"/>
</dbReference>
<organism evidence="7 8">
    <name type="scientific">Aspergillus wentii DTO 134E9</name>
    <dbReference type="NCBI Taxonomy" id="1073089"/>
    <lineage>
        <taxon>Eukaryota</taxon>
        <taxon>Fungi</taxon>
        <taxon>Dikarya</taxon>
        <taxon>Ascomycota</taxon>
        <taxon>Pezizomycotina</taxon>
        <taxon>Eurotiomycetes</taxon>
        <taxon>Eurotiomycetidae</taxon>
        <taxon>Eurotiales</taxon>
        <taxon>Aspergillaceae</taxon>
        <taxon>Aspergillus</taxon>
        <taxon>Aspergillus subgen. Cremei</taxon>
    </lineage>
</organism>
<evidence type="ECO:0000256" key="5">
    <source>
        <dbReference type="SAM" id="MobiDB-lite"/>
    </source>
</evidence>
<protein>
    <recommendedName>
        <fullName evidence="6">RING-type domain-containing protein</fullName>
    </recommendedName>
</protein>
<dbReference type="PROSITE" id="PS50089">
    <property type="entry name" value="ZF_RING_2"/>
    <property type="match status" value="1"/>
</dbReference>
<dbReference type="RefSeq" id="XP_040683252.1">
    <property type="nucleotide sequence ID" value="XM_040833450.1"/>
</dbReference>
<dbReference type="GeneID" id="63749298"/>
<evidence type="ECO:0000313" key="7">
    <source>
        <dbReference type="EMBL" id="OJJ29575.1"/>
    </source>
</evidence>
<dbReference type="InterPro" id="IPR018957">
    <property type="entry name" value="Znf_C3HC4_RING-type"/>
</dbReference>
<dbReference type="AlphaFoldDB" id="A0A1L9R3S5"/>
<reference evidence="8" key="1">
    <citation type="journal article" date="2017" name="Genome Biol.">
        <title>Comparative genomics reveals high biological diversity and specific adaptations in the industrially and medically important fungal genus Aspergillus.</title>
        <authorList>
            <person name="de Vries R.P."/>
            <person name="Riley R."/>
            <person name="Wiebenga A."/>
            <person name="Aguilar-Osorio G."/>
            <person name="Amillis S."/>
            <person name="Uchima C.A."/>
            <person name="Anderluh G."/>
            <person name="Asadollahi M."/>
            <person name="Askin M."/>
            <person name="Barry K."/>
            <person name="Battaglia E."/>
            <person name="Bayram O."/>
            <person name="Benocci T."/>
            <person name="Braus-Stromeyer S.A."/>
            <person name="Caldana C."/>
            <person name="Canovas D."/>
            <person name="Cerqueira G.C."/>
            <person name="Chen F."/>
            <person name="Chen W."/>
            <person name="Choi C."/>
            <person name="Clum A."/>
            <person name="Dos Santos R.A."/>
            <person name="Damasio A.R."/>
            <person name="Diallinas G."/>
            <person name="Emri T."/>
            <person name="Fekete E."/>
            <person name="Flipphi M."/>
            <person name="Freyberg S."/>
            <person name="Gallo A."/>
            <person name="Gournas C."/>
            <person name="Habgood R."/>
            <person name="Hainaut M."/>
            <person name="Harispe M.L."/>
            <person name="Henrissat B."/>
            <person name="Hilden K.S."/>
            <person name="Hope R."/>
            <person name="Hossain A."/>
            <person name="Karabika E."/>
            <person name="Karaffa L."/>
            <person name="Karanyi Z."/>
            <person name="Krasevec N."/>
            <person name="Kuo A."/>
            <person name="Kusch H."/>
            <person name="LaButti K."/>
            <person name="Lagendijk E.L."/>
            <person name="Lapidus A."/>
            <person name="Levasseur A."/>
            <person name="Lindquist E."/>
            <person name="Lipzen A."/>
            <person name="Logrieco A.F."/>
            <person name="MacCabe A."/>
            <person name="Maekelae M.R."/>
            <person name="Malavazi I."/>
            <person name="Melin P."/>
            <person name="Meyer V."/>
            <person name="Mielnichuk N."/>
            <person name="Miskei M."/>
            <person name="Molnar A.P."/>
            <person name="Mule G."/>
            <person name="Ngan C.Y."/>
            <person name="Orejas M."/>
            <person name="Orosz E."/>
            <person name="Ouedraogo J.P."/>
            <person name="Overkamp K.M."/>
            <person name="Park H.-S."/>
            <person name="Perrone G."/>
            <person name="Piumi F."/>
            <person name="Punt P.J."/>
            <person name="Ram A.F."/>
            <person name="Ramon A."/>
            <person name="Rauscher S."/>
            <person name="Record E."/>
            <person name="Riano-Pachon D.M."/>
            <person name="Robert V."/>
            <person name="Roehrig J."/>
            <person name="Ruller R."/>
            <person name="Salamov A."/>
            <person name="Salih N.S."/>
            <person name="Samson R.A."/>
            <person name="Sandor E."/>
            <person name="Sanguinetti M."/>
            <person name="Schuetze T."/>
            <person name="Sepcic K."/>
            <person name="Shelest E."/>
            <person name="Sherlock G."/>
            <person name="Sophianopoulou V."/>
            <person name="Squina F.M."/>
            <person name="Sun H."/>
            <person name="Susca A."/>
            <person name="Todd R.B."/>
            <person name="Tsang A."/>
            <person name="Unkles S.E."/>
            <person name="van de Wiele N."/>
            <person name="van Rossen-Uffink D."/>
            <person name="Oliveira J.V."/>
            <person name="Vesth T.C."/>
            <person name="Visser J."/>
            <person name="Yu J.-H."/>
            <person name="Zhou M."/>
            <person name="Andersen M.R."/>
            <person name="Archer D.B."/>
            <person name="Baker S.E."/>
            <person name="Benoit I."/>
            <person name="Brakhage A.A."/>
            <person name="Braus G.H."/>
            <person name="Fischer R."/>
            <person name="Frisvad J.C."/>
            <person name="Goldman G.H."/>
            <person name="Houbraken J."/>
            <person name="Oakley B."/>
            <person name="Pocsi I."/>
            <person name="Scazzocchio C."/>
            <person name="Seiboth B."/>
            <person name="vanKuyk P.A."/>
            <person name="Wortman J."/>
            <person name="Dyer P.S."/>
            <person name="Grigoriev I.V."/>
        </authorList>
    </citation>
    <scope>NUCLEOTIDE SEQUENCE [LARGE SCALE GENOMIC DNA]</scope>
    <source>
        <strain evidence="8">DTO 134E9</strain>
    </source>
</reference>
<feature type="region of interest" description="Disordered" evidence="5">
    <location>
        <begin position="36"/>
        <end position="67"/>
    </location>
</feature>
<accession>A0A1L9R3S5</accession>
<proteinExistence type="predicted"/>
<dbReference type="Pfam" id="PF00097">
    <property type="entry name" value="zf-C3HC4"/>
    <property type="match status" value="1"/>
</dbReference>
<name>A0A1L9R3S5_ASPWE</name>
<dbReference type="InterPro" id="IPR013083">
    <property type="entry name" value="Znf_RING/FYVE/PHD"/>
</dbReference>
<dbReference type="SMART" id="SM00184">
    <property type="entry name" value="RING"/>
    <property type="match status" value="1"/>
</dbReference>
<keyword evidence="1" id="KW-0479">Metal-binding</keyword>
<evidence type="ECO:0000259" key="6">
    <source>
        <dbReference type="PROSITE" id="PS50089"/>
    </source>
</evidence>
<sequence>MPDRQQRTAPRRHIARTLPYRHYSPSLAVVIPAKRNTPGSHRTSHVGNSPDNPIVIPDGPDSKRATIAPPRSTLLHVKDILCESSGLTCPICWENTVDGLVAVGCGHVCHQQCFSQYIRQYFESRLLASGKIQIPCPMCRADCFGRLERSQPHQPLHFVVRPWDADTSVTRAVRSLTVYMEGIRLYAHR</sequence>
<dbReference type="GO" id="GO:0008270">
    <property type="term" value="F:zinc ion binding"/>
    <property type="evidence" value="ECO:0007669"/>
    <property type="project" value="UniProtKB-KW"/>
</dbReference>
<dbReference type="VEuPathDB" id="FungiDB:ASPWEDRAFT_306974"/>
<dbReference type="Proteomes" id="UP000184383">
    <property type="component" value="Unassembled WGS sequence"/>
</dbReference>
<dbReference type="Gene3D" id="3.30.40.10">
    <property type="entry name" value="Zinc/RING finger domain, C3HC4 (zinc finger)"/>
    <property type="match status" value="1"/>
</dbReference>
<dbReference type="InterPro" id="IPR001841">
    <property type="entry name" value="Znf_RING"/>
</dbReference>
<gene>
    <name evidence="7" type="ORF">ASPWEDRAFT_306974</name>
</gene>
<keyword evidence="8" id="KW-1185">Reference proteome</keyword>
<evidence type="ECO:0000256" key="1">
    <source>
        <dbReference type="ARBA" id="ARBA00022723"/>
    </source>
</evidence>
<keyword evidence="2 4" id="KW-0863">Zinc-finger</keyword>
<evidence type="ECO:0000256" key="2">
    <source>
        <dbReference type="ARBA" id="ARBA00022771"/>
    </source>
</evidence>
<evidence type="ECO:0000256" key="4">
    <source>
        <dbReference type="PROSITE-ProRule" id="PRU00175"/>
    </source>
</evidence>
<dbReference type="SUPFAM" id="SSF57850">
    <property type="entry name" value="RING/U-box"/>
    <property type="match status" value="1"/>
</dbReference>
<keyword evidence="3" id="KW-0862">Zinc</keyword>
<evidence type="ECO:0000256" key="3">
    <source>
        <dbReference type="ARBA" id="ARBA00022833"/>
    </source>
</evidence>